<keyword evidence="2" id="KW-1185">Reference proteome</keyword>
<dbReference type="AlphaFoldDB" id="A0A1I3CJQ2"/>
<name>A0A1I3CJQ2_9PSED</name>
<organism evidence="1 2">
    <name type="scientific">Pseudomonas guineae</name>
    <dbReference type="NCBI Taxonomy" id="425504"/>
    <lineage>
        <taxon>Bacteria</taxon>
        <taxon>Pseudomonadati</taxon>
        <taxon>Pseudomonadota</taxon>
        <taxon>Gammaproteobacteria</taxon>
        <taxon>Pseudomonadales</taxon>
        <taxon>Pseudomonadaceae</taxon>
        <taxon>Pseudomonas</taxon>
    </lineage>
</organism>
<dbReference type="Proteomes" id="UP000243606">
    <property type="component" value="Unassembled WGS sequence"/>
</dbReference>
<sequence>MNNLFAIDKEGLEEIIQMVRAVAAYIDREPDKARANELREIFDYAGEILADVERSPIIMVRDLAAVHPASPITQ</sequence>
<evidence type="ECO:0000313" key="1">
    <source>
        <dbReference type="EMBL" id="SFH74834.1"/>
    </source>
</evidence>
<proteinExistence type="predicted"/>
<evidence type="ECO:0000313" key="2">
    <source>
        <dbReference type="Proteomes" id="UP000243606"/>
    </source>
</evidence>
<protein>
    <submittedName>
        <fullName evidence="1">Uncharacterized protein</fullName>
    </submittedName>
</protein>
<dbReference type="OrthoDB" id="9887905at2"/>
<dbReference type="EMBL" id="FOQL01000001">
    <property type="protein sequence ID" value="SFH74834.1"/>
    <property type="molecule type" value="Genomic_DNA"/>
</dbReference>
<dbReference type="RefSeq" id="WP_090238050.1">
    <property type="nucleotide sequence ID" value="NZ_FOQL01000001.1"/>
</dbReference>
<accession>A0A1I3CJQ2</accession>
<reference evidence="2" key="1">
    <citation type="submission" date="2016-10" db="EMBL/GenBank/DDBJ databases">
        <authorList>
            <person name="Varghese N."/>
            <person name="Submissions S."/>
        </authorList>
    </citation>
    <scope>NUCLEOTIDE SEQUENCE [LARGE SCALE GENOMIC DNA]</scope>
    <source>
        <strain evidence="2">LMG 24016</strain>
    </source>
</reference>
<gene>
    <name evidence="1" type="ORF">SAMN05216206_0112</name>
</gene>
<dbReference type="STRING" id="425504.SAMN05216206_0112"/>